<protein>
    <submittedName>
        <fullName evidence="2">Uncharacterized protein</fullName>
    </submittedName>
</protein>
<sequence>MLTETPTTVLRMCTIHLPYLRLVGKSLEAVDPPAENAWPNLGHGNGASTYSAPLPPAAVVSPGRERHSLDNPRRTMPRDAGRREIGGPAGGATTARNGAEGEGGAVQVVPQLVQQTQDEQTQDHLVPTLSLHRHQQQDQVVPGRRQFTTVEQHQQQDDQIVPLR</sequence>
<dbReference type="EMBL" id="JBICCN010000056">
    <property type="protein sequence ID" value="KAL3097126.1"/>
    <property type="molecule type" value="Genomic_DNA"/>
</dbReference>
<evidence type="ECO:0000313" key="2">
    <source>
        <dbReference type="EMBL" id="KAL3097126.1"/>
    </source>
</evidence>
<dbReference type="Proteomes" id="UP001620645">
    <property type="component" value="Unassembled WGS sequence"/>
</dbReference>
<dbReference type="AlphaFoldDB" id="A0ABD2K2K8"/>
<reference evidence="2 3" key="1">
    <citation type="submission" date="2024-10" db="EMBL/GenBank/DDBJ databases">
        <authorList>
            <person name="Kim D."/>
        </authorList>
    </citation>
    <scope>NUCLEOTIDE SEQUENCE [LARGE SCALE GENOMIC DNA]</scope>
    <source>
        <strain evidence="2">Taebaek</strain>
    </source>
</reference>
<keyword evidence="3" id="KW-1185">Reference proteome</keyword>
<organism evidence="2 3">
    <name type="scientific">Heterodera schachtii</name>
    <name type="common">Sugarbeet cyst nematode worm</name>
    <name type="synonym">Tylenchus schachtii</name>
    <dbReference type="NCBI Taxonomy" id="97005"/>
    <lineage>
        <taxon>Eukaryota</taxon>
        <taxon>Metazoa</taxon>
        <taxon>Ecdysozoa</taxon>
        <taxon>Nematoda</taxon>
        <taxon>Chromadorea</taxon>
        <taxon>Rhabditida</taxon>
        <taxon>Tylenchina</taxon>
        <taxon>Tylenchomorpha</taxon>
        <taxon>Tylenchoidea</taxon>
        <taxon>Heteroderidae</taxon>
        <taxon>Heteroderinae</taxon>
        <taxon>Heterodera</taxon>
    </lineage>
</organism>
<comment type="caution">
    <text evidence="2">The sequence shown here is derived from an EMBL/GenBank/DDBJ whole genome shotgun (WGS) entry which is preliminary data.</text>
</comment>
<evidence type="ECO:0000256" key="1">
    <source>
        <dbReference type="SAM" id="MobiDB-lite"/>
    </source>
</evidence>
<feature type="compositionally biased region" description="Basic and acidic residues" evidence="1">
    <location>
        <begin position="63"/>
        <end position="85"/>
    </location>
</feature>
<feature type="region of interest" description="Disordered" evidence="1">
    <location>
        <begin position="48"/>
        <end position="105"/>
    </location>
</feature>
<proteinExistence type="predicted"/>
<name>A0ABD2K2K8_HETSC</name>
<accession>A0ABD2K2K8</accession>
<evidence type="ECO:0000313" key="3">
    <source>
        <dbReference type="Proteomes" id="UP001620645"/>
    </source>
</evidence>
<gene>
    <name evidence="2" type="ORF">niasHS_002842</name>
</gene>